<dbReference type="InterPro" id="IPR027417">
    <property type="entry name" value="P-loop_NTPase"/>
</dbReference>
<evidence type="ECO:0000256" key="1">
    <source>
        <dbReference type="ARBA" id="ARBA00004123"/>
    </source>
</evidence>
<dbReference type="InterPro" id="IPR003395">
    <property type="entry name" value="RecF/RecN/SMC_N"/>
</dbReference>
<evidence type="ECO:0000256" key="4">
    <source>
        <dbReference type="ARBA" id="ARBA00018687"/>
    </source>
</evidence>
<dbReference type="GO" id="GO:0005634">
    <property type="term" value="C:nucleus"/>
    <property type="evidence" value="ECO:0007669"/>
    <property type="project" value="UniProtKB-SubCell"/>
</dbReference>
<dbReference type="OrthoDB" id="10254973at2759"/>
<dbReference type="GO" id="GO:0000724">
    <property type="term" value="P:double-strand break repair via homologous recombination"/>
    <property type="evidence" value="ECO:0007669"/>
    <property type="project" value="TreeGrafter"/>
</dbReference>
<evidence type="ECO:0000313" key="13">
    <source>
        <dbReference type="EMBL" id="KUJ23509.1"/>
    </source>
</evidence>
<keyword evidence="7" id="KW-0067">ATP-binding</keyword>
<feature type="compositionally biased region" description="Polar residues" evidence="11">
    <location>
        <begin position="26"/>
        <end position="38"/>
    </location>
</feature>
<feature type="coiled-coil region" evidence="10">
    <location>
        <begin position="707"/>
        <end position="793"/>
    </location>
</feature>
<dbReference type="Gene3D" id="3.40.50.300">
    <property type="entry name" value="P-loop containing nucleotide triphosphate hydrolases"/>
    <property type="match status" value="2"/>
</dbReference>
<keyword evidence="8 10" id="KW-0175">Coiled coil</keyword>
<feature type="coiled-coil region" evidence="10">
    <location>
        <begin position="938"/>
        <end position="965"/>
    </location>
</feature>
<evidence type="ECO:0000256" key="3">
    <source>
        <dbReference type="ARBA" id="ARBA00010171"/>
    </source>
</evidence>
<feature type="domain" description="RecF/RecN/SMC N-terminal" evidence="12">
    <location>
        <begin position="89"/>
        <end position="1090"/>
    </location>
</feature>
<dbReference type="AlphaFoldDB" id="A0A194XTZ6"/>
<proteinExistence type="inferred from homology"/>
<comment type="subcellular location">
    <subcellularLocation>
        <location evidence="2">Chromosome</location>
    </subcellularLocation>
    <subcellularLocation>
        <location evidence="1">Nucleus</location>
    </subcellularLocation>
</comment>
<evidence type="ECO:0000256" key="7">
    <source>
        <dbReference type="ARBA" id="ARBA00022840"/>
    </source>
</evidence>
<name>A0A194XTZ6_MOLSC</name>
<dbReference type="GO" id="GO:0003697">
    <property type="term" value="F:single-stranded DNA binding"/>
    <property type="evidence" value="ECO:0007669"/>
    <property type="project" value="TreeGrafter"/>
</dbReference>
<evidence type="ECO:0000256" key="6">
    <source>
        <dbReference type="ARBA" id="ARBA00022741"/>
    </source>
</evidence>
<evidence type="ECO:0000256" key="9">
    <source>
        <dbReference type="ARBA" id="ARBA00023242"/>
    </source>
</evidence>
<dbReference type="RefSeq" id="XP_018077864.1">
    <property type="nucleotide sequence ID" value="XM_018218093.1"/>
</dbReference>
<dbReference type="GO" id="GO:0016787">
    <property type="term" value="F:hydrolase activity"/>
    <property type="evidence" value="ECO:0007669"/>
    <property type="project" value="UniProtKB-KW"/>
</dbReference>
<accession>A0A194XTZ6</accession>
<dbReference type="GeneID" id="28827819"/>
<feature type="compositionally biased region" description="Acidic residues" evidence="11">
    <location>
        <begin position="68"/>
        <end position="77"/>
    </location>
</feature>
<dbReference type="Pfam" id="PF02463">
    <property type="entry name" value="SMC_N"/>
    <property type="match status" value="1"/>
</dbReference>
<dbReference type="EMBL" id="KQ947405">
    <property type="protein sequence ID" value="KUJ23509.1"/>
    <property type="molecule type" value="Genomic_DNA"/>
</dbReference>
<dbReference type="GO" id="GO:0005524">
    <property type="term" value="F:ATP binding"/>
    <property type="evidence" value="ECO:0007669"/>
    <property type="project" value="UniProtKB-KW"/>
</dbReference>
<evidence type="ECO:0000256" key="5">
    <source>
        <dbReference type="ARBA" id="ARBA00022454"/>
    </source>
</evidence>
<evidence type="ECO:0000313" key="14">
    <source>
        <dbReference type="Proteomes" id="UP000070700"/>
    </source>
</evidence>
<dbReference type="STRING" id="149040.A0A194XTZ6"/>
<gene>
    <name evidence="13" type="ORF">LY89DRAFT_713948</name>
</gene>
<keyword evidence="5" id="KW-0158">Chromosome</keyword>
<dbReference type="KEGG" id="psco:LY89DRAFT_713948"/>
<dbReference type="Proteomes" id="UP000070700">
    <property type="component" value="Unassembled WGS sequence"/>
</dbReference>
<keyword evidence="6" id="KW-0547">Nucleotide-binding</keyword>
<evidence type="ECO:0000256" key="8">
    <source>
        <dbReference type="ARBA" id="ARBA00023054"/>
    </source>
</evidence>
<keyword evidence="9" id="KW-0539">Nucleus</keyword>
<evidence type="ECO:0000256" key="2">
    <source>
        <dbReference type="ARBA" id="ARBA00004286"/>
    </source>
</evidence>
<dbReference type="PANTHER" id="PTHR45916:SF1">
    <property type="entry name" value="STRUCTURAL MAINTENANCE OF CHROMOSOMES PROTEIN 5"/>
    <property type="match status" value="1"/>
</dbReference>
<dbReference type="SUPFAM" id="SSF52540">
    <property type="entry name" value="P-loop containing nucleoside triphosphate hydrolases"/>
    <property type="match status" value="1"/>
</dbReference>
<evidence type="ECO:0000256" key="10">
    <source>
        <dbReference type="SAM" id="Coils"/>
    </source>
</evidence>
<sequence>MPSTTSPPRRRQRADIESDEEAENLRASQRSTPSTSSGKRARTDDYQSDEESVAPAVRSANGFRNDDDNLSDDEESGEGNSNTFQPGALIRVKLTNFVTYESAEFFPGPNLNMVIGPNGTGKSSLVCAICLGLGWGPQHLGRASQIGEFVKHGLSEAYIEIELQKKEEEPFNHVVRVRIIRDGNSREWFLDGKKTSLKAIQALTVSYSIQVDNLCQFLPQDKVSEFAGLSPVELLLQTQRAAAPEEMLQMHEALKKYRKDQKVLDRQNISDKEELETLETRQQSLHAEVVKLQERQEVLLRVKILEHTRPFVEYQLALAEHRVFKENKRLAQKRYEELKTTVEPTMQSIEQKKEYASRIDLAIKDRKAALTEAEQAADKKTRDIGGLDEEITKNEQEVNAVYKQKEGKKRELDRIKRKILELKAGLNGEPVVFDGREWNERIREKEHELRDVKAEVASTLSSHDELKDRARVLRNRKDEAQRDLAAFDTQEGQQMNNLEKKSAQTAKAWKWVQEHLEEFEKEVYAPPMISCAIKDPRYAAAVESMLQRNDFLAITAQTTNDAKILSDQLHGTEKFTDVTIRTANDDLASLRQRAPLSPQEMRNIGMEGWAIDFIDGPEVVLCMLCNSQKLHLAAVTLNDITEPQYNLIVTGDKLIKWTTATQSYKVSKRQEYGPSAVSTITRALYPASYWVDQPIDTSARGEIEVKMKTAHEEMAALKTQNETFKSELVDLRTKEKDLEEKIRALKSEKEGLQRAYGAWKALPEKIRVEEDSLQARQNASAELTKQIKKLQNQHDLAVVRKSKYALEYKTLVEKIRDCHDELLEAQIRLIEARSDVEALTARNEDIVRQLEEEEARKKHAEQESKRVQDIAKRALAICKDILADEENAPYEQEFTHPPADMTLESLDIEIAAEQSKLEYMQLNNPNALRQYESRQVEVDKLKEKVTATETKLEKLEQHINKIRGKWEPQLDALIAEISDAFSFNFEQIGCAGSVSVHKDDDFDLWAIQIKVKFRKNEDLQILDAHRQSGGERSVSTIFFLLSLQRLARAPFRVVDEINQGMDPRNERMVHERMVEIACNEHTSQYFLITPKLLTGLRYDKRMKVLCIASGEYMPDKYQKLDVSKIIDIRKTIMTRAIMARA</sequence>
<dbReference type="FunCoup" id="A0A194XTZ6">
    <property type="interactions" value="1042"/>
</dbReference>
<organism evidence="13 14">
    <name type="scientific">Mollisia scopiformis</name>
    <name type="common">Conifer needle endophyte fungus</name>
    <name type="synonym">Phialocephala scopiformis</name>
    <dbReference type="NCBI Taxonomy" id="149040"/>
    <lineage>
        <taxon>Eukaryota</taxon>
        <taxon>Fungi</taxon>
        <taxon>Dikarya</taxon>
        <taxon>Ascomycota</taxon>
        <taxon>Pezizomycotina</taxon>
        <taxon>Leotiomycetes</taxon>
        <taxon>Helotiales</taxon>
        <taxon>Mollisiaceae</taxon>
        <taxon>Mollisia</taxon>
    </lineage>
</organism>
<reference evidence="13 14" key="1">
    <citation type="submission" date="2015-10" db="EMBL/GenBank/DDBJ databases">
        <title>Full genome of DAOMC 229536 Phialocephala scopiformis, a fungal endophyte of spruce producing the potent anti-insectan compound rugulosin.</title>
        <authorList>
            <consortium name="DOE Joint Genome Institute"/>
            <person name="Walker A.K."/>
            <person name="Frasz S.L."/>
            <person name="Seifert K.A."/>
            <person name="Miller J.D."/>
            <person name="Mondo S.J."/>
            <person name="Labutti K."/>
            <person name="Lipzen A."/>
            <person name="Dockter R."/>
            <person name="Kennedy M."/>
            <person name="Grigoriev I.V."/>
            <person name="Spatafora J.W."/>
        </authorList>
    </citation>
    <scope>NUCLEOTIDE SEQUENCE [LARGE SCALE GENOMIC DNA]</scope>
    <source>
        <strain evidence="13 14">CBS 120377</strain>
    </source>
</reference>
<feature type="region of interest" description="Disordered" evidence="11">
    <location>
        <begin position="1"/>
        <end position="84"/>
    </location>
</feature>
<keyword evidence="14" id="KW-1185">Reference proteome</keyword>
<dbReference type="FunFam" id="3.40.50.300:FF:001301">
    <property type="entry name" value="Structural maintenance of chromosomes 5"/>
    <property type="match status" value="1"/>
</dbReference>
<evidence type="ECO:0000259" key="12">
    <source>
        <dbReference type="Pfam" id="PF02463"/>
    </source>
</evidence>
<dbReference type="GO" id="GO:0030915">
    <property type="term" value="C:Smc5-Smc6 complex"/>
    <property type="evidence" value="ECO:0007669"/>
    <property type="project" value="TreeGrafter"/>
</dbReference>
<comment type="similarity">
    <text evidence="3">Belongs to the SMC family. SMC5 subfamily.</text>
</comment>
<evidence type="ECO:0000256" key="11">
    <source>
        <dbReference type="SAM" id="MobiDB-lite"/>
    </source>
</evidence>
<dbReference type="PANTHER" id="PTHR45916">
    <property type="entry name" value="STRUCTURAL MAINTENANCE OF CHROMOSOMES PROTEIN 5"/>
    <property type="match status" value="1"/>
</dbReference>
<feature type="coiled-coil region" evidence="10">
    <location>
        <begin position="370"/>
        <end position="490"/>
    </location>
</feature>
<protein>
    <recommendedName>
        <fullName evidence="4">Structural maintenance of chromosomes protein 5</fullName>
    </recommendedName>
</protein>
<dbReference type="InParanoid" id="A0A194XTZ6"/>
<keyword evidence="13" id="KW-0378">Hydrolase</keyword>
<feature type="coiled-coil region" evidence="10">
    <location>
        <begin position="822"/>
        <end position="870"/>
    </location>
</feature>